<keyword evidence="1" id="KW-0433">Leucine-rich repeat</keyword>
<evidence type="ECO:0000313" key="6">
    <source>
        <dbReference type="Proteomes" id="UP001652624"/>
    </source>
</evidence>
<dbReference type="Pfam" id="PF14580">
    <property type="entry name" value="LRR_9"/>
    <property type="match status" value="1"/>
</dbReference>
<evidence type="ECO:0000313" key="7">
    <source>
        <dbReference type="RefSeq" id="XP_060047052.1"/>
    </source>
</evidence>
<accession>A0ABM3XDZ2</accession>
<evidence type="ECO:0000256" key="1">
    <source>
        <dbReference type="ARBA" id="ARBA00022614"/>
    </source>
</evidence>
<dbReference type="RefSeq" id="XP_060047052.1">
    <property type="nucleotide sequence ID" value="XM_060191069.1"/>
</dbReference>
<feature type="coiled-coil region" evidence="4">
    <location>
        <begin position="454"/>
        <end position="552"/>
    </location>
</feature>
<dbReference type="PANTHER" id="PTHR23311">
    <property type="entry name" value="HEAT SHOCK REGULATED 2"/>
    <property type="match status" value="1"/>
</dbReference>
<dbReference type="InterPro" id="IPR032675">
    <property type="entry name" value="LRR_dom_sf"/>
</dbReference>
<dbReference type="Proteomes" id="UP001652624">
    <property type="component" value="Chromosome 5"/>
</dbReference>
<evidence type="ECO:0000256" key="4">
    <source>
        <dbReference type="SAM" id="Coils"/>
    </source>
</evidence>
<feature type="region of interest" description="Disordered" evidence="5">
    <location>
        <begin position="609"/>
        <end position="662"/>
    </location>
</feature>
<keyword evidence="6" id="KW-1185">Reference proteome</keyword>
<sequence>MAPAGPLVLTEEAIREKSGVGPLRGLAELRSLSIPGTYQEKFTHLGDSLRHLTGLKSLDLSRNSLVSLEGIEYLVGLESLNLYHNCIPTLAEALRLRCLPCLHALDLRLNPVARPTGHYRLFMVHALPALRRLDDRPVRESERKASQLHFASEESLGSTQSLLATERGRRPPLCRASCPEPPEPSARQGLVLDADDEAVLTLIAECQWDLSSPPRSQGSSQECGAALASAPVCRPLLSPHALPLQCGDSAWTSQDRLDGGPWACTMDRELQSPFCGEPVAHPCPGHPEPTDVEDSAVSSQKSSLSSQKVSAPLPGPDRRRKQRLPGGRFQVLSEQECSSCSEGPEGASSHEPSLSRHSGSGSRSEKTCAHSDMLGSERPWPPSTSAASEPRPTVSPRPGRKEAPGTELPEMLLGLLDGHWGDDEAFQAQAQHVLSSLREPAASEDQSSVLTEKLNYLTLENKSLQSLLAEQQQRHREEMGQVQAELSNTRKELEDLRRRLDRALGDNDSLKSLLSSLKEARSSDAAALQPQIAGLQSSVKRLTEEVVELRQHLGQYDKVQELVHMLQDSHSSLVGTNERVCEAAIPQLPGGPRGGMQVCEAAVPQLPDRHQRAAAAGTGSRAGTTPGRDGAAALELPAAQEDPGPGPARLPLMPPQGEEDGAAVLSTGEVAPSSPVLVGELSVQRALLPPSGPRGCMAAGTG</sequence>
<keyword evidence="2" id="KW-0677">Repeat</keyword>
<proteinExistence type="predicted"/>
<dbReference type="InterPro" id="IPR055320">
    <property type="entry name" value="CEP72-like"/>
</dbReference>
<dbReference type="Gene3D" id="3.80.10.10">
    <property type="entry name" value="Ribonuclease Inhibitor"/>
    <property type="match status" value="1"/>
</dbReference>
<evidence type="ECO:0000256" key="2">
    <source>
        <dbReference type="ARBA" id="ARBA00022737"/>
    </source>
</evidence>
<feature type="region of interest" description="Disordered" evidence="5">
    <location>
        <begin position="136"/>
        <end position="162"/>
    </location>
</feature>
<keyword evidence="3 4" id="KW-0175">Coiled coil</keyword>
<dbReference type="SUPFAM" id="SSF52058">
    <property type="entry name" value="L domain-like"/>
    <property type="match status" value="1"/>
</dbReference>
<feature type="region of interest" description="Disordered" evidence="5">
    <location>
        <begin position="277"/>
        <end position="406"/>
    </location>
</feature>
<evidence type="ECO:0000256" key="5">
    <source>
        <dbReference type="SAM" id="MobiDB-lite"/>
    </source>
</evidence>
<evidence type="ECO:0000256" key="3">
    <source>
        <dbReference type="ARBA" id="ARBA00023054"/>
    </source>
</evidence>
<dbReference type="GeneID" id="103111276"/>
<reference evidence="7" key="1">
    <citation type="submission" date="2025-08" db="UniProtKB">
        <authorList>
            <consortium name="RefSeq"/>
        </authorList>
    </citation>
    <scope>IDENTIFICATION</scope>
</reference>
<name>A0ABM3XDZ2_ERIEU</name>
<feature type="compositionally biased region" description="Low complexity" evidence="5">
    <location>
        <begin position="295"/>
        <end position="311"/>
    </location>
</feature>
<gene>
    <name evidence="7" type="primary">CEP72</name>
</gene>
<dbReference type="PROSITE" id="PS51450">
    <property type="entry name" value="LRR"/>
    <property type="match status" value="2"/>
</dbReference>
<protein>
    <submittedName>
        <fullName evidence="7">Centrosomal protein of 72 kDa isoform X1</fullName>
    </submittedName>
</protein>
<organism evidence="6 7">
    <name type="scientific">Erinaceus europaeus</name>
    <name type="common">Western European hedgehog</name>
    <dbReference type="NCBI Taxonomy" id="9365"/>
    <lineage>
        <taxon>Eukaryota</taxon>
        <taxon>Metazoa</taxon>
        <taxon>Chordata</taxon>
        <taxon>Craniata</taxon>
        <taxon>Vertebrata</taxon>
        <taxon>Euteleostomi</taxon>
        <taxon>Mammalia</taxon>
        <taxon>Eutheria</taxon>
        <taxon>Laurasiatheria</taxon>
        <taxon>Eulipotyphla</taxon>
        <taxon>Erinaceidae</taxon>
        <taxon>Erinaceinae</taxon>
        <taxon>Erinaceus</taxon>
    </lineage>
</organism>
<feature type="compositionally biased region" description="Basic and acidic residues" evidence="5">
    <location>
        <begin position="136"/>
        <end position="145"/>
    </location>
</feature>
<feature type="compositionally biased region" description="Polar residues" evidence="5">
    <location>
        <begin position="332"/>
        <end position="341"/>
    </location>
</feature>
<feature type="compositionally biased region" description="Low complexity" evidence="5">
    <location>
        <begin position="613"/>
        <end position="628"/>
    </location>
</feature>
<dbReference type="PANTHER" id="PTHR23311:SF7">
    <property type="entry name" value="CENTROSOMAL PROTEIN OF 72 KDA"/>
    <property type="match status" value="1"/>
</dbReference>
<dbReference type="InterPro" id="IPR001611">
    <property type="entry name" value="Leu-rich_rpt"/>
</dbReference>
<feature type="compositionally biased region" description="Pro residues" evidence="5">
    <location>
        <begin position="644"/>
        <end position="654"/>
    </location>
</feature>